<evidence type="ECO:0000256" key="6">
    <source>
        <dbReference type="ARBA" id="ARBA00023170"/>
    </source>
</evidence>
<proteinExistence type="inferred from homology"/>
<dbReference type="GO" id="GO:0043235">
    <property type="term" value="C:receptor complex"/>
    <property type="evidence" value="ECO:0007669"/>
    <property type="project" value="TreeGrafter"/>
</dbReference>
<dbReference type="GO" id="GO:0009897">
    <property type="term" value="C:external side of plasma membrane"/>
    <property type="evidence" value="ECO:0007669"/>
    <property type="project" value="TreeGrafter"/>
</dbReference>
<protein>
    <recommendedName>
        <fullName evidence="8">GDNF/GAS1 domain-containing protein</fullName>
    </recommendedName>
</protein>
<comment type="similarity">
    <text evidence="2">Belongs to the GDNFR family.</text>
</comment>
<dbReference type="InterPro" id="IPR037193">
    <property type="entry name" value="GDNF_alpha"/>
</dbReference>
<name>A0AA38HS71_9CUCU</name>
<evidence type="ECO:0000256" key="3">
    <source>
        <dbReference type="ARBA" id="ARBA00022475"/>
    </source>
</evidence>
<keyword evidence="5" id="KW-0472">Membrane</keyword>
<evidence type="ECO:0000313" key="9">
    <source>
        <dbReference type="EMBL" id="KAJ3640049.1"/>
    </source>
</evidence>
<dbReference type="Pfam" id="PF02351">
    <property type="entry name" value="GDNF"/>
    <property type="match status" value="1"/>
</dbReference>
<dbReference type="SUPFAM" id="SSF110035">
    <property type="entry name" value="GDNF receptor-like"/>
    <property type="match status" value="2"/>
</dbReference>
<dbReference type="GO" id="GO:0007399">
    <property type="term" value="P:nervous system development"/>
    <property type="evidence" value="ECO:0007669"/>
    <property type="project" value="TreeGrafter"/>
</dbReference>
<evidence type="ECO:0000259" key="8">
    <source>
        <dbReference type="Pfam" id="PF02351"/>
    </source>
</evidence>
<keyword evidence="3" id="KW-1003">Cell membrane</keyword>
<dbReference type="AlphaFoldDB" id="A0AA38HS71"/>
<keyword evidence="7" id="KW-0325">Glycoprotein</keyword>
<dbReference type="PANTHER" id="PTHR10269">
    <property type="entry name" value="GDNF RECEPTOR ALPHA"/>
    <property type="match status" value="1"/>
</dbReference>
<evidence type="ECO:0000256" key="2">
    <source>
        <dbReference type="ARBA" id="ARBA00005961"/>
    </source>
</evidence>
<sequence length="487" mass="53707">MNPEEYLTLEIALGKTVVPFDAITHLQRLACSTVTVTKCQAALRTLQAFPFFKPTCLCREPHADPECNSFRDFLFDHPCIFVTKKEKDPYPVDALPTCNYALSVCQQEGKCLKLYEDFKSNCKVRDNKCRMDDRDLCHKSWTNLRRSPMFGCICPNNHNKKRCDRIFSMVNHNPCVDILPPIPEQPEPAQPPLDPDQDFIRNFWSPPTNLYPYFLFPSSSHGTAHGTFRTHSNTGTFTGMGTGTGTGTATGTGTNSTAFGSHSSVEETLVTSLQFPELVVPASDNTSASFDYGLGNAIVENPLVDAANGLDAHADHNHISVSVLRNNGKPSVSSNISPYPEDLDGSAGGAGVSAQHQKYPSRYTSAATPGLHDELLVEPRSLASPVVGAFEGHAGRPGRRRRPGSLHHTWVVCNVYHYAFHNDAISNRLYQKRDSPSFFNRSIIANGLMRRCTLPRTLVVWEKSVCNLGPSSCVASVRPSAECMRVQ</sequence>
<keyword evidence="6" id="KW-0675">Receptor</keyword>
<accession>A0AA38HS71</accession>
<evidence type="ECO:0000256" key="5">
    <source>
        <dbReference type="ARBA" id="ARBA00023136"/>
    </source>
</evidence>
<feature type="domain" description="GDNF/GAS1" evidence="8">
    <location>
        <begin position="98"/>
        <end position="175"/>
    </location>
</feature>
<dbReference type="EMBL" id="JALNTZ010000010">
    <property type="protein sequence ID" value="KAJ3640049.1"/>
    <property type="molecule type" value="Genomic_DNA"/>
</dbReference>
<dbReference type="InterPro" id="IPR003438">
    <property type="entry name" value="GDNF_rcpt"/>
</dbReference>
<evidence type="ECO:0000256" key="4">
    <source>
        <dbReference type="ARBA" id="ARBA00022729"/>
    </source>
</evidence>
<comment type="subcellular location">
    <subcellularLocation>
        <location evidence="1">Cell membrane</location>
    </subcellularLocation>
</comment>
<dbReference type="PANTHER" id="PTHR10269:SF12">
    <property type="entry name" value="GLIAL CELL LINE-DERIVED NEUROTROPHIC FAMILY RECEPTOR-LIKE, ISOFORM E"/>
    <property type="match status" value="1"/>
</dbReference>
<dbReference type="GO" id="GO:0038023">
    <property type="term" value="F:signaling receptor activity"/>
    <property type="evidence" value="ECO:0007669"/>
    <property type="project" value="InterPro"/>
</dbReference>
<reference evidence="9" key="1">
    <citation type="journal article" date="2023" name="G3 (Bethesda)">
        <title>Whole genome assemblies of Zophobas morio and Tenebrio molitor.</title>
        <authorList>
            <person name="Kaur S."/>
            <person name="Stinson S.A."/>
            <person name="diCenzo G.C."/>
        </authorList>
    </citation>
    <scope>NUCLEOTIDE SEQUENCE</scope>
    <source>
        <strain evidence="9">QUZm001</strain>
    </source>
</reference>
<keyword evidence="10" id="KW-1185">Reference proteome</keyword>
<comment type="caution">
    <text evidence="9">The sequence shown here is derived from an EMBL/GenBank/DDBJ whole genome shotgun (WGS) entry which is preliminary data.</text>
</comment>
<keyword evidence="4" id="KW-0732">Signal</keyword>
<dbReference type="Proteomes" id="UP001168821">
    <property type="component" value="Unassembled WGS sequence"/>
</dbReference>
<evidence type="ECO:0000256" key="7">
    <source>
        <dbReference type="ARBA" id="ARBA00023180"/>
    </source>
</evidence>
<gene>
    <name evidence="9" type="ORF">Zmor_003369</name>
</gene>
<evidence type="ECO:0000256" key="1">
    <source>
        <dbReference type="ARBA" id="ARBA00004236"/>
    </source>
</evidence>
<dbReference type="InterPro" id="IPR016017">
    <property type="entry name" value="GDNF/GAS1"/>
</dbReference>
<organism evidence="9 10">
    <name type="scientific">Zophobas morio</name>
    <dbReference type="NCBI Taxonomy" id="2755281"/>
    <lineage>
        <taxon>Eukaryota</taxon>
        <taxon>Metazoa</taxon>
        <taxon>Ecdysozoa</taxon>
        <taxon>Arthropoda</taxon>
        <taxon>Hexapoda</taxon>
        <taxon>Insecta</taxon>
        <taxon>Pterygota</taxon>
        <taxon>Neoptera</taxon>
        <taxon>Endopterygota</taxon>
        <taxon>Coleoptera</taxon>
        <taxon>Polyphaga</taxon>
        <taxon>Cucujiformia</taxon>
        <taxon>Tenebrionidae</taxon>
        <taxon>Zophobas</taxon>
    </lineage>
</organism>
<dbReference type="GO" id="GO:0007169">
    <property type="term" value="P:cell surface receptor protein tyrosine kinase signaling pathway"/>
    <property type="evidence" value="ECO:0007669"/>
    <property type="project" value="UniProtKB-ARBA"/>
</dbReference>
<evidence type="ECO:0000313" key="10">
    <source>
        <dbReference type="Proteomes" id="UP001168821"/>
    </source>
</evidence>